<dbReference type="InterPro" id="IPR039905">
    <property type="entry name" value="CD2BP2/Lin1"/>
</dbReference>
<feature type="compositionally biased region" description="Acidic residues" evidence="1">
    <location>
        <begin position="119"/>
        <end position="137"/>
    </location>
</feature>
<comment type="caution">
    <text evidence="3">The sequence shown here is derived from an EMBL/GenBank/DDBJ whole genome shotgun (WGS) entry which is preliminary data.</text>
</comment>
<evidence type="ECO:0000313" key="3">
    <source>
        <dbReference type="EMBL" id="KAK2624172.1"/>
    </source>
</evidence>
<evidence type="ECO:0000259" key="2">
    <source>
        <dbReference type="PROSITE" id="PS50829"/>
    </source>
</evidence>
<feature type="region of interest" description="Disordered" evidence="1">
    <location>
        <begin position="1"/>
        <end position="153"/>
    </location>
</feature>
<reference evidence="3" key="1">
    <citation type="submission" date="2023-06" db="EMBL/GenBank/DDBJ databases">
        <title>Draft genome of Marssonina rosae.</title>
        <authorList>
            <person name="Cheng Q."/>
        </authorList>
    </citation>
    <scope>NUCLEOTIDE SEQUENCE</scope>
    <source>
        <strain evidence="3">R4</strain>
    </source>
</reference>
<feature type="region of interest" description="Disordered" evidence="1">
    <location>
        <begin position="167"/>
        <end position="223"/>
    </location>
</feature>
<dbReference type="Gene3D" id="3.30.1490.40">
    <property type="match status" value="1"/>
</dbReference>
<keyword evidence="4" id="KW-1185">Reference proteome</keyword>
<dbReference type="PANTHER" id="PTHR13138">
    <property type="entry name" value="PROTEIN LIN1"/>
    <property type="match status" value="1"/>
</dbReference>
<sequence>MSSRYAAARPKRAGEQFARAHHGEGDDGPSKKPKFDLRNPSALAPDAPEEDAVLEADVIGSGAGLKRGAVNIDGYDSDSDNEGFDARAEERAKGRKGNGEVNIADAFEYGKYGGVKQAEEDEDEDMFRDLEEEEGKDAEDSTGPGEKGKKKRSVKFLEVDEIVGAVDSSKSGGHVSGNFALDPNGKLSTHAMDDQVSSDDEEDAALAAEEEDIDTEVGAGGLKRNAPKVDAFNMKAEQEEGRFDEAGNFVRKANDPDAKHDMWLEGVSKKEMRKAAEAHEKREAELRQKRLADDAMLLPDILRTLILRLEKGETVIEALARLGRSQAKVKKVPKWKLKKMKQNGHGHDEMDVDTASASKGVEDPEQVRIRDAVHAITGAADQLLTRGQTEIYEQEREMLIRQYRRETGEDWVEPKAEDQPEVGSAKMWEYRWTDGRDGSAKQGPYDGPTMVAWQEAGYFGEGVEFRREGDEGAWNRVVDFV</sequence>
<feature type="compositionally biased region" description="Acidic residues" evidence="1">
    <location>
        <begin position="196"/>
        <end position="215"/>
    </location>
</feature>
<dbReference type="Proteomes" id="UP001285354">
    <property type="component" value="Unassembled WGS sequence"/>
</dbReference>
<feature type="domain" description="GYF" evidence="2">
    <location>
        <begin position="425"/>
        <end position="481"/>
    </location>
</feature>
<dbReference type="AlphaFoldDB" id="A0AAD9SW99"/>
<name>A0AAD9SW99_9HELO</name>
<dbReference type="PROSITE" id="PS50829">
    <property type="entry name" value="GYF"/>
    <property type="match status" value="1"/>
</dbReference>
<evidence type="ECO:0000256" key="1">
    <source>
        <dbReference type="SAM" id="MobiDB-lite"/>
    </source>
</evidence>
<dbReference type="InterPro" id="IPR035445">
    <property type="entry name" value="GYF-like_dom_sf"/>
</dbReference>
<dbReference type="GO" id="GO:0005682">
    <property type="term" value="C:U5 snRNP"/>
    <property type="evidence" value="ECO:0007669"/>
    <property type="project" value="InterPro"/>
</dbReference>
<dbReference type="PANTHER" id="PTHR13138:SF3">
    <property type="entry name" value="CD2 ANTIGEN CYTOPLASMIC TAIL-BINDING PROTEIN 2"/>
    <property type="match status" value="1"/>
</dbReference>
<dbReference type="Pfam" id="PF02213">
    <property type="entry name" value="GYF"/>
    <property type="match status" value="1"/>
</dbReference>
<dbReference type="SMART" id="SM00444">
    <property type="entry name" value="GYF"/>
    <property type="match status" value="1"/>
</dbReference>
<gene>
    <name evidence="3" type="ORF">QTJ16_006122</name>
</gene>
<organism evidence="3 4">
    <name type="scientific">Diplocarpon rosae</name>
    <dbReference type="NCBI Taxonomy" id="946125"/>
    <lineage>
        <taxon>Eukaryota</taxon>
        <taxon>Fungi</taxon>
        <taxon>Dikarya</taxon>
        <taxon>Ascomycota</taxon>
        <taxon>Pezizomycotina</taxon>
        <taxon>Leotiomycetes</taxon>
        <taxon>Helotiales</taxon>
        <taxon>Drepanopezizaceae</taxon>
        <taxon>Diplocarpon</taxon>
    </lineage>
</organism>
<evidence type="ECO:0000313" key="4">
    <source>
        <dbReference type="Proteomes" id="UP001285354"/>
    </source>
</evidence>
<protein>
    <recommendedName>
        <fullName evidence="2">GYF domain-containing protein</fullName>
    </recommendedName>
</protein>
<feature type="compositionally biased region" description="Basic and acidic residues" evidence="1">
    <location>
        <begin position="21"/>
        <end position="37"/>
    </location>
</feature>
<dbReference type="InterPro" id="IPR003169">
    <property type="entry name" value="GYF"/>
</dbReference>
<dbReference type="EMBL" id="JAUBYV010000010">
    <property type="protein sequence ID" value="KAK2624172.1"/>
    <property type="molecule type" value="Genomic_DNA"/>
</dbReference>
<dbReference type="FunFam" id="3.30.1490.40:FF:000005">
    <property type="entry name" value="CD2 antigen cytoplasmic tail-binding protein 2"/>
    <property type="match status" value="1"/>
</dbReference>
<accession>A0AAD9SW99</accession>
<proteinExistence type="predicted"/>
<dbReference type="SUPFAM" id="SSF55277">
    <property type="entry name" value="GYF domain"/>
    <property type="match status" value="1"/>
</dbReference>